<dbReference type="InterPro" id="IPR017938">
    <property type="entry name" value="Riboflavin_synthase-like_b-brl"/>
</dbReference>
<dbReference type="RefSeq" id="WP_059138266.1">
    <property type="nucleotide sequence ID" value="NZ_LMBR01000014.1"/>
</dbReference>
<dbReference type="NCBIfam" id="TIGR00187">
    <property type="entry name" value="ribE"/>
    <property type="match status" value="1"/>
</dbReference>
<organism evidence="12 13">
    <name type="scientific">Chlorobium limicola</name>
    <dbReference type="NCBI Taxonomy" id="1092"/>
    <lineage>
        <taxon>Bacteria</taxon>
        <taxon>Pseudomonadati</taxon>
        <taxon>Chlorobiota</taxon>
        <taxon>Chlorobiia</taxon>
        <taxon>Chlorobiales</taxon>
        <taxon>Chlorobiaceae</taxon>
        <taxon>Chlorobium/Pelodictyon group</taxon>
        <taxon>Chlorobium</taxon>
    </lineage>
</organism>
<feature type="repeat" description="Lumazine-binding" evidence="10">
    <location>
        <begin position="99"/>
        <end position="195"/>
    </location>
</feature>
<evidence type="ECO:0000256" key="5">
    <source>
        <dbReference type="ARBA" id="ARBA00013950"/>
    </source>
</evidence>
<dbReference type="OrthoDB" id="9788537at2"/>
<comment type="pathway">
    <text evidence="3">Cofactor biosynthesis; riboflavin biosynthesis; riboflavin from 2-hydroxy-3-oxobutyl phosphate and 5-amino-6-(D-ribitylamino)uracil: step 2/2.</text>
</comment>
<dbReference type="Proteomes" id="UP000053937">
    <property type="component" value="Unassembled WGS sequence"/>
</dbReference>
<comment type="caution">
    <text evidence="12">The sequence shown here is derived from an EMBL/GenBank/DDBJ whole genome shotgun (WGS) entry which is preliminary data.</text>
</comment>
<feature type="domain" description="Lumazine-binding" evidence="11">
    <location>
        <begin position="99"/>
        <end position="195"/>
    </location>
</feature>
<evidence type="ECO:0000256" key="3">
    <source>
        <dbReference type="ARBA" id="ARBA00004887"/>
    </source>
</evidence>
<evidence type="ECO:0000256" key="9">
    <source>
        <dbReference type="NCBIfam" id="TIGR00187"/>
    </source>
</evidence>
<keyword evidence="13" id="KW-1185">Reference proteome</keyword>
<dbReference type="EC" id="2.5.1.9" evidence="4 9"/>
<evidence type="ECO:0000256" key="1">
    <source>
        <dbReference type="ARBA" id="ARBA00000968"/>
    </source>
</evidence>
<evidence type="ECO:0000256" key="6">
    <source>
        <dbReference type="ARBA" id="ARBA00022619"/>
    </source>
</evidence>
<dbReference type="InterPro" id="IPR026017">
    <property type="entry name" value="Lumazine-bd_dom"/>
</dbReference>
<evidence type="ECO:0000313" key="13">
    <source>
        <dbReference type="Proteomes" id="UP000053937"/>
    </source>
</evidence>
<reference evidence="12 13" key="1">
    <citation type="submission" date="2015-10" db="EMBL/GenBank/DDBJ databases">
        <title>Draft Genome Sequence of Chlorobium limicola strain Frasassi Growing under Artificial Lighting in the Frasassi Cave System.</title>
        <authorList>
            <person name="Mansor M."/>
            <person name="Macalady J."/>
        </authorList>
    </citation>
    <scope>NUCLEOTIDE SEQUENCE [LARGE SCALE GENOMIC DNA]</scope>
    <source>
        <strain evidence="12 13">Frasassi</strain>
    </source>
</reference>
<dbReference type="AlphaFoldDB" id="A0A117MS62"/>
<proteinExistence type="predicted"/>
<keyword evidence="8" id="KW-0677">Repeat</keyword>
<dbReference type="PANTHER" id="PTHR21098">
    <property type="entry name" value="RIBOFLAVIN SYNTHASE ALPHA CHAIN"/>
    <property type="match status" value="1"/>
</dbReference>
<keyword evidence="7" id="KW-0808">Transferase</keyword>
<name>A0A117MS62_CHLLI</name>
<dbReference type="GO" id="GO:0009231">
    <property type="term" value="P:riboflavin biosynthetic process"/>
    <property type="evidence" value="ECO:0007669"/>
    <property type="project" value="UniProtKB-KW"/>
</dbReference>
<dbReference type="NCBIfam" id="NF006767">
    <property type="entry name" value="PRK09289.1"/>
    <property type="match status" value="1"/>
</dbReference>
<evidence type="ECO:0000256" key="4">
    <source>
        <dbReference type="ARBA" id="ARBA00012827"/>
    </source>
</evidence>
<evidence type="ECO:0000256" key="10">
    <source>
        <dbReference type="PROSITE-ProRule" id="PRU00524"/>
    </source>
</evidence>
<dbReference type="InterPro" id="IPR023366">
    <property type="entry name" value="ATP_synth_asu-like_sf"/>
</dbReference>
<comment type="function">
    <text evidence="2">Catalyzes the dismutation of two molecules of 6,7-dimethyl-8-ribityllumazine, resulting in the formation of riboflavin and 5-amino-6-(D-ribitylamino)uracil.</text>
</comment>
<dbReference type="PANTHER" id="PTHR21098:SF12">
    <property type="entry name" value="RIBOFLAVIN SYNTHASE"/>
    <property type="match status" value="1"/>
</dbReference>
<evidence type="ECO:0000256" key="2">
    <source>
        <dbReference type="ARBA" id="ARBA00002803"/>
    </source>
</evidence>
<dbReference type="Pfam" id="PF00677">
    <property type="entry name" value="Lum_binding"/>
    <property type="match status" value="2"/>
</dbReference>
<dbReference type="InterPro" id="IPR001783">
    <property type="entry name" value="Lumazine-bd"/>
</dbReference>
<evidence type="ECO:0000259" key="11">
    <source>
        <dbReference type="PROSITE" id="PS51177"/>
    </source>
</evidence>
<evidence type="ECO:0000256" key="8">
    <source>
        <dbReference type="ARBA" id="ARBA00022737"/>
    </source>
</evidence>
<dbReference type="PIRSF" id="PIRSF000498">
    <property type="entry name" value="Riboflavin_syn_A"/>
    <property type="match status" value="1"/>
</dbReference>
<gene>
    <name evidence="12" type="ORF">ASB62_01260</name>
</gene>
<feature type="repeat" description="Lumazine-binding" evidence="10">
    <location>
        <begin position="1"/>
        <end position="98"/>
    </location>
</feature>
<sequence length="219" mass="23369">MFTGIVKTIGSVSGVNRRNGGLRLRVHYAEKNEFSALAIDESVSVNGACQTVVAVGEGWFEVDTVEETLAKTTLGSLSSGSAVNLERAIRPIDRLGGHFVLGHVDCVGEVNDVRELGASREIWIGYPREFDPFIVSAGSITIDGISLTVARLGEASFAVAIIPFTFLHTTINALLSGSRVNLEFDILGKYVARQLSPGSGVSSAPVSRISVEWLTQNGF</sequence>
<dbReference type="EMBL" id="LMBR01000014">
    <property type="protein sequence ID" value="KUL32829.1"/>
    <property type="molecule type" value="Genomic_DNA"/>
</dbReference>
<dbReference type="GO" id="GO:0004746">
    <property type="term" value="F:riboflavin synthase activity"/>
    <property type="evidence" value="ECO:0007669"/>
    <property type="project" value="UniProtKB-UniRule"/>
</dbReference>
<accession>A0A117MS62</accession>
<dbReference type="SUPFAM" id="SSF63380">
    <property type="entry name" value="Riboflavin synthase domain-like"/>
    <property type="match status" value="2"/>
</dbReference>
<feature type="domain" description="Lumazine-binding" evidence="11">
    <location>
        <begin position="1"/>
        <end position="98"/>
    </location>
</feature>
<evidence type="ECO:0000313" key="12">
    <source>
        <dbReference type="EMBL" id="KUL32829.1"/>
    </source>
</evidence>
<comment type="catalytic activity">
    <reaction evidence="1">
        <text>2 6,7-dimethyl-8-(1-D-ribityl)lumazine + H(+) = 5-amino-6-(D-ribitylamino)uracil + riboflavin</text>
        <dbReference type="Rhea" id="RHEA:20772"/>
        <dbReference type="ChEBI" id="CHEBI:15378"/>
        <dbReference type="ChEBI" id="CHEBI:15934"/>
        <dbReference type="ChEBI" id="CHEBI:57986"/>
        <dbReference type="ChEBI" id="CHEBI:58201"/>
        <dbReference type="EC" id="2.5.1.9"/>
    </reaction>
</comment>
<dbReference type="Gene3D" id="2.40.30.20">
    <property type="match status" value="2"/>
</dbReference>
<dbReference type="CDD" id="cd00402">
    <property type="entry name" value="Riboflavin_synthase_like"/>
    <property type="match status" value="1"/>
</dbReference>
<dbReference type="PROSITE" id="PS51177">
    <property type="entry name" value="LUMAZINE_BIND"/>
    <property type="match status" value="2"/>
</dbReference>
<protein>
    <recommendedName>
        <fullName evidence="5 9">Riboflavin synthase</fullName>
        <ecNumber evidence="4 9">2.5.1.9</ecNumber>
    </recommendedName>
</protein>
<evidence type="ECO:0000256" key="7">
    <source>
        <dbReference type="ARBA" id="ARBA00022679"/>
    </source>
</evidence>
<keyword evidence="6" id="KW-0686">Riboflavin biosynthesis</keyword>